<proteinExistence type="predicted"/>
<dbReference type="Proteomes" id="UP000077275">
    <property type="component" value="Unassembled WGS sequence"/>
</dbReference>
<name>A0A166E1U6_9EURY</name>
<dbReference type="AlphaFoldDB" id="A0A166E1U6"/>
<evidence type="ECO:0000313" key="3">
    <source>
        <dbReference type="Proteomes" id="UP000077275"/>
    </source>
</evidence>
<feature type="region of interest" description="Disordered" evidence="1">
    <location>
        <begin position="60"/>
        <end position="101"/>
    </location>
</feature>
<reference evidence="2 3" key="1">
    <citation type="submission" date="2016-04" db="EMBL/GenBank/DDBJ databases">
        <title>Genome sequence of Methanobrevibacter cuticularis DSM 11139.</title>
        <authorList>
            <person name="Poehlein A."/>
            <person name="Seedorf H."/>
            <person name="Daniel R."/>
        </authorList>
    </citation>
    <scope>NUCLEOTIDE SEQUENCE [LARGE SCALE GENOMIC DNA]</scope>
    <source>
        <strain evidence="2 3">DSM 11139</strain>
    </source>
</reference>
<organism evidence="2 3">
    <name type="scientific">Methanobrevibacter cuticularis</name>
    <dbReference type="NCBI Taxonomy" id="47311"/>
    <lineage>
        <taxon>Archaea</taxon>
        <taxon>Methanobacteriati</taxon>
        <taxon>Methanobacteriota</taxon>
        <taxon>Methanomada group</taxon>
        <taxon>Methanobacteria</taxon>
        <taxon>Methanobacteriales</taxon>
        <taxon>Methanobacteriaceae</taxon>
        <taxon>Methanobrevibacter</taxon>
    </lineage>
</organism>
<sequence>MYISIVLDKAFQIELHFKVSFHGWLSIKQLILKTFRINNLFFIILKSNVDYYNKNNDKIKIRDNNNDKTKRRDNNKDKIKKRDNNKDKTKIINKDHKGIKK</sequence>
<comment type="caution">
    <text evidence="2">The sequence shown here is derived from an EMBL/GenBank/DDBJ whole genome shotgun (WGS) entry which is preliminary data.</text>
</comment>
<accession>A0A166E1U6</accession>
<dbReference type="EMBL" id="LWMW01000098">
    <property type="protein sequence ID" value="KZX16183.1"/>
    <property type="molecule type" value="Genomic_DNA"/>
</dbReference>
<protein>
    <submittedName>
        <fullName evidence="2">Uncharacterized protein</fullName>
    </submittedName>
</protein>
<dbReference type="PATRIC" id="fig|47311.3.peg.1156"/>
<gene>
    <name evidence="2" type="ORF">MBCUT_10490</name>
</gene>
<evidence type="ECO:0000256" key="1">
    <source>
        <dbReference type="SAM" id="MobiDB-lite"/>
    </source>
</evidence>
<keyword evidence="3" id="KW-1185">Reference proteome</keyword>
<evidence type="ECO:0000313" key="2">
    <source>
        <dbReference type="EMBL" id="KZX16183.1"/>
    </source>
</evidence>